<dbReference type="EMBL" id="VNKQ01000004">
    <property type="protein sequence ID" value="KAG0651792.1"/>
    <property type="molecule type" value="Genomic_DNA"/>
</dbReference>
<name>A0A9P7B022_9HELO</name>
<dbReference type="InterPro" id="IPR004018">
    <property type="entry name" value="RPEL_repeat"/>
</dbReference>
<dbReference type="Pfam" id="PF02755">
    <property type="entry name" value="RPEL"/>
    <property type="match status" value="1"/>
</dbReference>
<evidence type="ECO:0000256" key="1">
    <source>
        <dbReference type="ARBA" id="ARBA00022737"/>
    </source>
</evidence>
<dbReference type="InterPro" id="IPR001810">
    <property type="entry name" value="F-box_dom"/>
</dbReference>
<organism evidence="3 4">
    <name type="scientific">Hyphodiscus hymeniophilus</name>
    <dbReference type="NCBI Taxonomy" id="353542"/>
    <lineage>
        <taxon>Eukaryota</taxon>
        <taxon>Fungi</taxon>
        <taxon>Dikarya</taxon>
        <taxon>Ascomycota</taxon>
        <taxon>Pezizomycotina</taxon>
        <taxon>Leotiomycetes</taxon>
        <taxon>Helotiales</taxon>
        <taxon>Hyphodiscaceae</taxon>
        <taxon>Hyphodiscus</taxon>
    </lineage>
</organism>
<dbReference type="Proteomes" id="UP000785200">
    <property type="component" value="Unassembled WGS sequence"/>
</dbReference>
<dbReference type="OrthoDB" id="3219396at2759"/>
<dbReference type="Pfam" id="PF12937">
    <property type="entry name" value="F-box-like"/>
    <property type="match status" value="1"/>
</dbReference>
<feature type="domain" description="F-box" evidence="2">
    <location>
        <begin position="5"/>
        <end position="53"/>
    </location>
</feature>
<keyword evidence="4" id="KW-1185">Reference proteome</keyword>
<dbReference type="SMART" id="SM00256">
    <property type="entry name" value="FBOX"/>
    <property type="match status" value="1"/>
</dbReference>
<dbReference type="SUPFAM" id="SSF81383">
    <property type="entry name" value="F-box domain"/>
    <property type="match status" value="1"/>
</dbReference>
<dbReference type="Gene3D" id="6.10.140.2040">
    <property type="match status" value="1"/>
</dbReference>
<comment type="caution">
    <text evidence="3">The sequence shown here is derived from an EMBL/GenBank/DDBJ whole genome shotgun (WGS) entry which is preliminary data.</text>
</comment>
<evidence type="ECO:0000313" key="3">
    <source>
        <dbReference type="EMBL" id="KAG0651792.1"/>
    </source>
</evidence>
<reference evidence="3" key="1">
    <citation type="submission" date="2019-07" db="EMBL/GenBank/DDBJ databases">
        <title>Hyphodiscus hymeniophilus genome sequencing and assembly.</title>
        <authorList>
            <person name="Kramer G."/>
            <person name="Nodwell J."/>
        </authorList>
    </citation>
    <scope>NUCLEOTIDE SEQUENCE</scope>
    <source>
        <strain evidence="3">ATCC 34498</strain>
    </source>
</reference>
<evidence type="ECO:0000259" key="2">
    <source>
        <dbReference type="PROSITE" id="PS50181"/>
    </source>
</evidence>
<proteinExistence type="predicted"/>
<dbReference type="InterPro" id="IPR036047">
    <property type="entry name" value="F-box-like_dom_sf"/>
</dbReference>
<gene>
    <name evidence="3" type="ORF">D0Z07_1962</name>
</gene>
<dbReference type="AlphaFoldDB" id="A0A9P7B022"/>
<evidence type="ECO:0000313" key="4">
    <source>
        <dbReference type="Proteomes" id="UP000785200"/>
    </source>
</evidence>
<accession>A0A9P7B022</accession>
<keyword evidence="1" id="KW-0677">Repeat</keyword>
<protein>
    <recommendedName>
        <fullName evidence="2">F-box domain-containing protein</fullName>
    </recommendedName>
</protein>
<dbReference type="PROSITE" id="PS50181">
    <property type="entry name" value="FBOX"/>
    <property type="match status" value="1"/>
</dbReference>
<sequence>MSDPNPTLSSLPNEIIIQILKHLDIADLLPLTRTSHHLRSLSLDPLLHSYRLHRASLALNHYMPMRPSLTSLMHQRIYITRTTLAARHLGRNLIKIKLNRKLLGRPSAETLVEKGVLPSECYAKGKGGYLAPSLVETKRKVEKERVKDVLRHWVEEWRTKGWESREEAGWEKPNVRRIARRFARSGTNVERERQKWGRAASEDLREMPTRAKVLGLRRFWEKIGREGVGPSAGNGSRA</sequence>
<dbReference type="Gene3D" id="1.20.1280.50">
    <property type="match status" value="1"/>
</dbReference>